<keyword evidence="5" id="KW-1185">Reference proteome</keyword>
<sequence length="182" mass="19268">MAGKNMIGTVLGIAFDIALMILLGVAIFYGIRLNRQVSAIRSGRKELEKLIADFTQATTRAESALSDLRQEVGGSLDATRKASLKAGELCDDLEFLIKRGEKVADALETGIRAGNKTTARAGVGSVEPAMDRDEPSAAAKRGGRALSAAPEDRVVAAPDKSAAKKARAKSKSELLKALQDMR</sequence>
<dbReference type="EMBL" id="JABBNT010000005">
    <property type="protein sequence ID" value="NMM46309.1"/>
    <property type="molecule type" value="Genomic_DNA"/>
</dbReference>
<evidence type="ECO:0000313" key="4">
    <source>
        <dbReference type="EMBL" id="NMM46309.1"/>
    </source>
</evidence>
<dbReference type="Pfam" id="PF20072">
    <property type="entry name" value="DUF6468"/>
    <property type="match status" value="1"/>
</dbReference>
<reference evidence="4 5" key="1">
    <citation type="submission" date="2020-04" db="EMBL/GenBank/DDBJ databases">
        <title>Rhodospirillaceae bacterium KN72 isolated from deep sea.</title>
        <authorList>
            <person name="Zhang D.-C."/>
        </authorList>
    </citation>
    <scope>NUCLEOTIDE SEQUENCE [LARGE SCALE GENOMIC DNA]</scope>
    <source>
        <strain evidence="4 5">KN72</strain>
    </source>
</reference>
<feature type="transmembrane region" description="Helical" evidence="2">
    <location>
        <begin position="6"/>
        <end position="31"/>
    </location>
</feature>
<protein>
    <recommendedName>
        <fullName evidence="3">DUF6468 domain-containing protein</fullName>
    </recommendedName>
</protein>
<gene>
    <name evidence="4" type="ORF">HH303_17595</name>
</gene>
<dbReference type="InterPro" id="IPR045531">
    <property type="entry name" value="DUF6468"/>
</dbReference>
<comment type="caution">
    <text evidence="4">The sequence shown here is derived from an EMBL/GenBank/DDBJ whole genome shotgun (WGS) entry which is preliminary data.</text>
</comment>
<evidence type="ECO:0000256" key="2">
    <source>
        <dbReference type="SAM" id="Phobius"/>
    </source>
</evidence>
<keyword evidence="2" id="KW-1133">Transmembrane helix</keyword>
<keyword evidence="2" id="KW-0472">Membrane</keyword>
<proteinExistence type="predicted"/>
<dbReference type="Proteomes" id="UP000539372">
    <property type="component" value="Unassembled WGS sequence"/>
</dbReference>
<feature type="compositionally biased region" description="Basic and acidic residues" evidence="1">
    <location>
        <begin position="170"/>
        <end position="182"/>
    </location>
</feature>
<dbReference type="AlphaFoldDB" id="A0A7Y0E310"/>
<evidence type="ECO:0000256" key="1">
    <source>
        <dbReference type="SAM" id="MobiDB-lite"/>
    </source>
</evidence>
<feature type="domain" description="DUF6468" evidence="3">
    <location>
        <begin position="40"/>
        <end position="113"/>
    </location>
</feature>
<accession>A0A7Y0E310</accession>
<evidence type="ECO:0000259" key="3">
    <source>
        <dbReference type="Pfam" id="PF20072"/>
    </source>
</evidence>
<evidence type="ECO:0000313" key="5">
    <source>
        <dbReference type="Proteomes" id="UP000539372"/>
    </source>
</evidence>
<organism evidence="4 5">
    <name type="scientific">Pacificispira spongiicola</name>
    <dbReference type="NCBI Taxonomy" id="2729598"/>
    <lineage>
        <taxon>Bacteria</taxon>
        <taxon>Pseudomonadati</taxon>
        <taxon>Pseudomonadota</taxon>
        <taxon>Alphaproteobacteria</taxon>
        <taxon>Rhodospirillales</taxon>
        <taxon>Rhodospirillaceae</taxon>
        <taxon>Pacificispira</taxon>
    </lineage>
</organism>
<name>A0A7Y0E310_9PROT</name>
<feature type="region of interest" description="Disordered" evidence="1">
    <location>
        <begin position="122"/>
        <end position="182"/>
    </location>
</feature>
<keyword evidence="2" id="KW-0812">Transmembrane</keyword>